<protein>
    <submittedName>
        <fullName evidence="2">Uncharacterized protein</fullName>
    </submittedName>
</protein>
<reference evidence="2 3" key="1">
    <citation type="journal article" date="2021" name="Nat. Plants">
        <title>The Taxus genome provides insights into paclitaxel biosynthesis.</title>
        <authorList>
            <person name="Xiong X."/>
            <person name="Gou J."/>
            <person name="Liao Q."/>
            <person name="Li Y."/>
            <person name="Zhou Q."/>
            <person name="Bi G."/>
            <person name="Li C."/>
            <person name="Du R."/>
            <person name="Wang X."/>
            <person name="Sun T."/>
            <person name="Guo L."/>
            <person name="Liang H."/>
            <person name="Lu P."/>
            <person name="Wu Y."/>
            <person name="Zhang Z."/>
            <person name="Ro D.K."/>
            <person name="Shang Y."/>
            <person name="Huang S."/>
            <person name="Yan J."/>
        </authorList>
    </citation>
    <scope>NUCLEOTIDE SEQUENCE [LARGE SCALE GENOMIC DNA]</scope>
    <source>
        <strain evidence="2">Ta-2019</strain>
    </source>
</reference>
<feature type="non-terminal residue" evidence="2">
    <location>
        <position position="118"/>
    </location>
</feature>
<feature type="region of interest" description="Disordered" evidence="1">
    <location>
        <begin position="1"/>
        <end position="98"/>
    </location>
</feature>
<comment type="caution">
    <text evidence="2">The sequence shown here is derived from an EMBL/GenBank/DDBJ whole genome shotgun (WGS) entry which is preliminary data.</text>
</comment>
<dbReference type="EMBL" id="JAHRHJ020000010">
    <property type="protein sequence ID" value="KAH9298900.1"/>
    <property type="molecule type" value="Genomic_DNA"/>
</dbReference>
<feature type="non-terminal residue" evidence="2">
    <location>
        <position position="1"/>
    </location>
</feature>
<evidence type="ECO:0000313" key="2">
    <source>
        <dbReference type="EMBL" id="KAH9298900.1"/>
    </source>
</evidence>
<gene>
    <name evidence="2" type="ORF">KI387_030582</name>
</gene>
<accession>A0AA38FEE4</accession>
<dbReference type="AlphaFoldDB" id="A0AA38FEE4"/>
<dbReference type="Proteomes" id="UP000824469">
    <property type="component" value="Unassembled WGS sequence"/>
</dbReference>
<name>A0AA38FEE4_TAXCH</name>
<evidence type="ECO:0000256" key="1">
    <source>
        <dbReference type="SAM" id="MobiDB-lite"/>
    </source>
</evidence>
<evidence type="ECO:0000313" key="3">
    <source>
        <dbReference type="Proteomes" id="UP000824469"/>
    </source>
</evidence>
<organism evidence="2 3">
    <name type="scientific">Taxus chinensis</name>
    <name type="common">Chinese yew</name>
    <name type="synonym">Taxus wallichiana var. chinensis</name>
    <dbReference type="NCBI Taxonomy" id="29808"/>
    <lineage>
        <taxon>Eukaryota</taxon>
        <taxon>Viridiplantae</taxon>
        <taxon>Streptophyta</taxon>
        <taxon>Embryophyta</taxon>
        <taxon>Tracheophyta</taxon>
        <taxon>Spermatophyta</taxon>
        <taxon>Pinopsida</taxon>
        <taxon>Pinidae</taxon>
        <taxon>Conifers II</taxon>
        <taxon>Cupressales</taxon>
        <taxon>Taxaceae</taxon>
        <taxon>Taxus</taxon>
    </lineage>
</organism>
<keyword evidence="3" id="KW-1185">Reference proteome</keyword>
<feature type="compositionally biased region" description="Low complexity" evidence="1">
    <location>
        <begin position="9"/>
        <end position="33"/>
    </location>
</feature>
<sequence>RTPLPTPEPISSTPLPTEESPSSSPSPMKEPIISTPPLTPQNSEQLSVAPLLLIEDVGSPPTPMQGEPTLAGPSSPLPMEDTIEVPPPVDDHSPSDLQDPIDLLLALLPTESKASHFP</sequence>
<proteinExistence type="predicted"/>